<keyword evidence="2" id="KW-1185">Reference proteome</keyword>
<evidence type="ECO:0000313" key="1">
    <source>
        <dbReference type="EMBL" id="GMF10387.1"/>
    </source>
</evidence>
<comment type="caution">
    <text evidence="1">The sequence shown here is derived from an EMBL/GenBank/DDBJ whole genome shotgun (WGS) entry which is preliminary data.</text>
</comment>
<gene>
    <name evidence="1" type="ORF">Plil01_000120100</name>
</gene>
<dbReference type="AlphaFoldDB" id="A0A9W6TAI7"/>
<proteinExistence type="predicted"/>
<protein>
    <submittedName>
        <fullName evidence="1">Unnamed protein product</fullName>
    </submittedName>
</protein>
<sequence length="75" mass="7736">MGSTEAVSVAKRASAFFQFVFDGVSGSLWFALQRTGAGSTWAGRTKSEATLGRNMAGKVTALGCCANAVPSDWTG</sequence>
<accession>A0A9W6TAI7</accession>
<dbReference type="Proteomes" id="UP001165083">
    <property type="component" value="Unassembled WGS sequence"/>
</dbReference>
<organism evidence="1 2">
    <name type="scientific">Phytophthora lilii</name>
    <dbReference type="NCBI Taxonomy" id="2077276"/>
    <lineage>
        <taxon>Eukaryota</taxon>
        <taxon>Sar</taxon>
        <taxon>Stramenopiles</taxon>
        <taxon>Oomycota</taxon>
        <taxon>Peronosporomycetes</taxon>
        <taxon>Peronosporales</taxon>
        <taxon>Peronosporaceae</taxon>
        <taxon>Phytophthora</taxon>
    </lineage>
</organism>
<name>A0A9W6TAI7_9STRA</name>
<dbReference type="EMBL" id="BSXW01000037">
    <property type="protein sequence ID" value="GMF10387.1"/>
    <property type="molecule type" value="Genomic_DNA"/>
</dbReference>
<evidence type="ECO:0000313" key="2">
    <source>
        <dbReference type="Proteomes" id="UP001165083"/>
    </source>
</evidence>
<reference evidence="1" key="1">
    <citation type="submission" date="2023-04" db="EMBL/GenBank/DDBJ databases">
        <title>Phytophthora lilii NBRC 32176.</title>
        <authorList>
            <person name="Ichikawa N."/>
            <person name="Sato H."/>
            <person name="Tonouchi N."/>
        </authorList>
    </citation>
    <scope>NUCLEOTIDE SEQUENCE</scope>
    <source>
        <strain evidence="1">NBRC 32176</strain>
    </source>
</reference>